<dbReference type="InterPro" id="IPR027417">
    <property type="entry name" value="P-loop_NTPase"/>
</dbReference>
<sequence length="320" mass="34326">MATSALAQETVFALRRKIAKIEGRLAEHLGEVEEDATGEALLRRHGLVRRERGFLATGAERFDAALGGGLPEAALTEVHGPATRDAAAAAGFALAVMSVSLGPVAAPMLWIGTSEVFREAGFPYAPGMLSLYNIDTAELMVAQTPKLADALWIAEEAARLKGFSAVLLEIRGNPSHLDLATTRRLHFRAREAGRPVFLLRQAARPEPTAAPVRLVVSSAPSGLRRTFSGPLAGSIGPPGFTIAISKNRTSPPTQFTLEWNPHEHSFKERRAENPVPMVPVSQHGTHIAQKTGTVLAFRPEELAAGHQPPGEELPVHRRLG</sequence>
<comment type="caution">
    <text evidence="1">The sequence shown here is derived from an EMBL/GenBank/DDBJ whole genome shotgun (WGS) entry which is preliminary data.</text>
</comment>
<organism evidence="1 2">
    <name type="scientific">Allomesorhizobium camelthorni</name>
    <dbReference type="NCBI Taxonomy" id="475069"/>
    <lineage>
        <taxon>Bacteria</taxon>
        <taxon>Pseudomonadati</taxon>
        <taxon>Pseudomonadota</taxon>
        <taxon>Alphaproteobacteria</taxon>
        <taxon>Hyphomicrobiales</taxon>
        <taxon>Phyllobacteriaceae</taxon>
        <taxon>Allomesorhizobium</taxon>
    </lineage>
</organism>
<dbReference type="Proteomes" id="UP001642900">
    <property type="component" value="Unassembled WGS sequence"/>
</dbReference>
<evidence type="ECO:0008006" key="3">
    <source>
        <dbReference type="Google" id="ProtNLM"/>
    </source>
</evidence>
<name>A0A6G4W597_9HYPH</name>
<proteinExistence type="predicted"/>
<dbReference type="InterPro" id="IPR017026">
    <property type="entry name" value="ImuA"/>
</dbReference>
<dbReference type="SUPFAM" id="SSF52540">
    <property type="entry name" value="P-loop containing nucleoside triphosphate hydrolases"/>
    <property type="match status" value="1"/>
</dbReference>
<dbReference type="Gene3D" id="3.40.50.300">
    <property type="entry name" value="P-loop containing nucleotide triphosphate hydrolases"/>
    <property type="match status" value="1"/>
</dbReference>
<dbReference type="PIRSF" id="PIRSF034285">
    <property type="entry name" value="UCP034285"/>
    <property type="match status" value="1"/>
</dbReference>
<dbReference type="AlphaFoldDB" id="A0A6G4W597"/>
<keyword evidence="2" id="KW-1185">Reference proteome</keyword>
<accession>A0A6G4W597</accession>
<evidence type="ECO:0000313" key="2">
    <source>
        <dbReference type="Proteomes" id="UP001642900"/>
    </source>
</evidence>
<protein>
    <recommendedName>
        <fullName evidence="3">Protein ImuA</fullName>
    </recommendedName>
</protein>
<evidence type="ECO:0000313" key="1">
    <source>
        <dbReference type="EMBL" id="NGO49921.1"/>
    </source>
</evidence>
<gene>
    <name evidence="1" type="ORF">G6N73_01800</name>
</gene>
<dbReference type="RefSeq" id="WP_165022426.1">
    <property type="nucleotide sequence ID" value="NZ_JAAKZF010000001.1"/>
</dbReference>
<reference evidence="1 2" key="1">
    <citation type="submission" date="2020-02" db="EMBL/GenBank/DDBJ databases">
        <title>Genome sequence of strain CCNWXJ40-4.</title>
        <authorList>
            <person name="Gao J."/>
            <person name="Sun J."/>
        </authorList>
    </citation>
    <scope>NUCLEOTIDE SEQUENCE [LARGE SCALE GENOMIC DNA]</scope>
    <source>
        <strain evidence="1 2">CCNWXJ 40-4</strain>
    </source>
</reference>
<dbReference type="EMBL" id="JAAKZF010000001">
    <property type="protein sequence ID" value="NGO49921.1"/>
    <property type="molecule type" value="Genomic_DNA"/>
</dbReference>